<proteinExistence type="inferred from homology"/>
<dbReference type="InterPro" id="IPR013785">
    <property type="entry name" value="Aldolase_TIM"/>
</dbReference>
<dbReference type="InParanoid" id="A0A7N2R1Q8"/>
<sequence length="170" mass="19459">MYKIKKQIKLYVEAQYASSPPRGWNSYDSFSWTISEKEFLDSAQFISDRLLSSGYEYVVVDYLWYRRKVEGADADSSGFDVIDEWGRMVPDPDRWPSSVNGNGFTEVANKGEAFEEGRKKWTAQDIGIKERPCSWMPHGFMSVNTTARAGAAFLRSLYTQYAEWGVDLGN</sequence>
<evidence type="ECO:0000313" key="5">
    <source>
        <dbReference type="Proteomes" id="UP000594261"/>
    </source>
</evidence>
<dbReference type="PANTHER" id="PTHR11452:SF42">
    <property type="entry name" value="ALPHA-GALACTOSIDASE"/>
    <property type="match status" value="1"/>
</dbReference>
<organism evidence="4 5">
    <name type="scientific">Quercus lobata</name>
    <name type="common">Valley oak</name>
    <dbReference type="NCBI Taxonomy" id="97700"/>
    <lineage>
        <taxon>Eukaryota</taxon>
        <taxon>Viridiplantae</taxon>
        <taxon>Streptophyta</taxon>
        <taxon>Embryophyta</taxon>
        <taxon>Tracheophyta</taxon>
        <taxon>Spermatophyta</taxon>
        <taxon>Magnoliopsida</taxon>
        <taxon>eudicotyledons</taxon>
        <taxon>Gunneridae</taxon>
        <taxon>Pentapetalae</taxon>
        <taxon>rosids</taxon>
        <taxon>fabids</taxon>
        <taxon>Fagales</taxon>
        <taxon>Fagaceae</taxon>
        <taxon>Quercus</taxon>
    </lineage>
</organism>
<dbReference type="PANTHER" id="PTHR11452">
    <property type="entry name" value="ALPHA-GALACTOSIDASE/ALPHA-N-ACETYLGALACTOSAMINIDASE"/>
    <property type="match status" value="1"/>
</dbReference>
<dbReference type="InterPro" id="IPR002241">
    <property type="entry name" value="Glyco_hydro_27"/>
</dbReference>
<keyword evidence="2" id="KW-0378">Hydrolase</keyword>
<dbReference type="Gramene" id="QL03p057155:mrna">
    <property type="protein sequence ID" value="QL03p057155:mrna"/>
    <property type="gene ID" value="QL03p057155"/>
</dbReference>
<dbReference type="Gene3D" id="3.20.20.70">
    <property type="entry name" value="Aldolase class I"/>
    <property type="match status" value="1"/>
</dbReference>
<dbReference type="InterPro" id="IPR017853">
    <property type="entry name" value="GH"/>
</dbReference>
<keyword evidence="5" id="KW-1185">Reference proteome</keyword>
<dbReference type="SUPFAM" id="SSF51445">
    <property type="entry name" value="(Trans)glycosidases"/>
    <property type="match status" value="1"/>
</dbReference>
<evidence type="ECO:0000256" key="3">
    <source>
        <dbReference type="ARBA" id="ARBA00023295"/>
    </source>
</evidence>
<dbReference type="Proteomes" id="UP000594261">
    <property type="component" value="Chromosome 3"/>
</dbReference>
<dbReference type="EMBL" id="LRBV02000003">
    <property type="status" value="NOT_ANNOTATED_CDS"/>
    <property type="molecule type" value="Genomic_DNA"/>
</dbReference>
<evidence type="ECO:0000256" key="2">
    <source>
        <dbReference type="ARBA" id="ARBA00022801"/>
    </source>
</evidence>
<protein>
    <recommendedName>
        <fullName evidence="6">Alpha-galactosidase</fullName>
    </recommendedName>
</protein>
<reference evidence="4 5" key="1">
    <citation type="journal article" date="2016" name="G3 (Bethesda)">
        <title>First Draft Assembly and Annotation of the Genome of a California Endemic Oak Quercus lobata Nee (Fagaceae).</title>
        <authorList>
            <person name="Sork V.L."/>
            <person name="Fitz-Gibbon S.T."/>
            <person name="Puiu D."/>
            <person name="Crepeau M."/>
            <person name="Gugger P.F."/>
            <person name="Sherman R."/>
            <person name="Stevens K."/>
            <person name="Langley C.H."/>
            <person name="Pellegrini M."/>
            <person name="Salzberg S.L."/>
        </authorList>
    </citation>
    <scope>NUCLEOTIDE SEQUENCE [LARGE SCALE GENOMIC DNA]</scope>
    <source>
        <strain evidence="4 5">cv. SW786</strain>
    </source>
</reference>
<dbReference type="EnsemblPlants" id="QL03p057155:mrna">
    <property type="protein sequence ID" value="QL03p057155:mrna"/>
    <property type="gene ID" value="QL03p057155"/>
</dbReference>
<name>A0A7N2R1Q8_QUELO</name>
<dbReference type="AlphaFoldDB" id="A0A7N2R1Q8"/>
<dbReference type="GO" id="GO:0005975">
    <property type="term" value="P:carbohydrate metabolic process"/>
    <property type="evidence" value="ECO:0007669"/>
    <property type="project" value="InterPro"/>
</dbReference>
<comment type="similarity">
    <text evidence="1">Belongs to the glycosyl hydrolase 27 family.</text>
</comment>
<dbReference type="GO" id="GO:0004553">
    <property type="term" value="F:hydrolase activity, hydrolyzing O-glycosyl compounds"/>
    <property type="evidence" value="ECO:0007669"/>
    <property type="project" value="InterPro"/>
</dbReference>
<evidence type="ECO:0000256" key="1">
    <source>
        <dbReference type="ARBA" id="ARBA00009743"/>
    </source>
</evidence>
<accession>A0A7N2R1Q8</accession>
<evidence type="ECO:0000313" key="4">
    <source>
        <dbReference type="EnsemblPlants" id="QL03p057155:mrna"/>
    </source>
</evidence>
<evidence type="ECO:0008006" key="6">
    <source>
        <dbReference type="Google" id="ProtNLM"/>
    </source>
</evidence>
<reference evidence="4" key="2">
    <citation type="submission" date="2021-01" db="UniProtKB">
        <authorList>
            <consortium name="EnsemblPlants"/>
        </authorList>
    </citation>
    <scope>IDENTIFICATION</scope>
</reference>
<keyword evidence="3" id="KW-0326">Glycosidase</keyword>